<keyword evidence="4" id="KW-0722">Serine protease inhibitor</keyword>
<dbReference type="PROSITE" id="PS51465">
    <property type="entry name" value="KAZAL_2"/>
    <property type="match status" value="1"/>
</dbReference>
<dbReference type="PANTHER" id="PTHR47729:SF1">
    <property type="entry name" value="OVOMUCOID-LIKE-RELATED"/>
    <property type="match status" value="1"/>
</dbReference>
<keyword evidence="6" id="KW-0732">Signal</keyword>
<evidence type="ECO:0000256" key="6">
    <source>
        <dbReference type="SAM" id="SignalP"/>
    </source>
</evidence>
<dbReference type="OrthoDB" id="126772at2759"/>
<dbReference type="Proteomes" id="UP000886611">
    <property type="component" value="Unassembled WGS sequence"/>
</dbReference>
<keyword evidence="2" id="KW-0964">Secreted</keyword>
<feature type="non-terminal residue" evidence="8">
    <location>
        <position position="1"/>
    </location>
</feature>
<keyword evidence="9" id="KW-1185">Reference proteome</keyword>
<feature type="domain" description="Kazal-like" evidence="7">
    <location>
        <begin position="28"/>
        <end position="82"/>
    </location>
</feature>
<sequence length="82" mass="8851">MSAKRLLILAAACSCLLVLTSGAIIPSIGIKPECGSYALPICTRMYLPVCGTDGQTYGSECELCVDNMNRENQVYILKDDEC</sequence>
<dbReference type="InterPro" id="IPR051597">
    <property type="entry name" value="Bifunctional_prot_inhibitor"/>
</dbReference>
<evidence type="ECO:0000259" key="7">
    <source>
        <dbReference type="PROSITE" id="PS51465"/>
    </source>
</evidence>
<dbReference type="Pfam" id="PF00050">
    <property type="entry name" value="Kazal_1"/>
    <property type="match status" value="1"/>
</dbReference>
<evidence type="ECO:0000256" key="1">
    <source>
        <dbReference type="ARBA" id="ARBA00004613"/>
    </source>
</evidence>
<evidence type="ECO:0000313" key="8">
    <source>
        <dbReference type="EMBL" id="KAG2455918.1"/>
    </source>
</evidence>
<dbReference type="GO" id="GO:0005576">
    <property type="term" value="C:extracellular region"/>
    <property type="evidence" value="ECO:0007669"/>
    <property type="project" value="UniProtKB-SubCell"/>
</dbReference>
<evidence type="ECO:0000256" key="5">
    <source>
        <dbReference type="ARBA" id="ARBA00023157"/>
    </source>
</evidence>
<feature type="signal peptide" evidence="6">
    <location>
        <begin position="1"/>
        <end position="22"/>
    </location>
</feature>
<evidence type="ECO:0000313" key="9">
    <source>
        <dbReference type="Proteomes" id="UP000886611"/>
    </source>
</evidence>
<name>A0A8X7WU26_POLSE</name>
<dbReference type="AlphaFoldDB" id="A0A8X7WU26"/>
<dbReference type="InterPro" id="IPR036058">
    <property type="entry name" value="Kazal_dom_sf"/>
</dbReference>
<evidence type="ECO:0000256" key="2">
    <source>
        <dbReference type="ARBA" id="ARBA00022525"/>
    </source>
</evidence>
<gene>
    <name evidence="8" type="primary">Spink4</name>
    <name evidence="8" type="ORF">GTO96_0006879</name>
</gene>
<evidence type="ECO:0000256" key="4">
    <source>
        <dbReference type="ARBA" id="ARBA00022900"/>
    </source>
</evidence>
<dbReference type="SUPFAM" id="SSF100895">
    <property type="entry name" value="Kazal-type serine protease inhibitors"/>
    <property type="match status" value="1"/>
</dbReference>
<dbReference type="PANTHER" id="PTHR47729">
    <property type="entry name" value="SERINE PEPTIDASE INHIBITOR, KAZAL TYPE 2, TANDEM DUPLICATE 1-RELATED"/>
    <property type="match status" value="1"/>
</dbReference>
<organism evidence="8 9">
    <name type="scientific">Polypterus senegalus</name>
    <name type="common">Senegal bichir</name>
    <dbReference type="NCBI Taxonomy" id="55291"/>
    <lineage>
        <taxon>Eukaryota</taxon>
        <taxon>Metazoa</taxon>
        <taxon>Chordata</taxon>
        <taxon>Craniata</taxon>
        <taxon>Vertebrata</taxon>
        <taxon>Euteleostomi</taxon>
        <taxon>Actinopterygii</taxon>
        <taxon>Polypteriformes</taxon>
        <taxon>Polypteridae</taxon>
        <taxon>Polypterus</taxon>
    </lineage>
</organism>
<reference evidence="8 9" key="1">
    <citation type="journal article" date="2021" name="Cell">
        <title>Tracing the genetic footprints of vertebrate landing in non-teleost ray-finned fishes.</title>
        <authorList>
            <person name="Bi X."/>
            <person name="Wang K."/>
            <person name="Yang L."/>
            <person name="Pan H."/>
            <person name="Jiang H."/>
            <person name="Wei Q."/>
            <person name="Fang M."/>
            <person name="Yu H."/>
            <person name="Zhu C."/>
            <person name="Cai Y."/>
            <person name="He Y."/>
            <person name="Gan X."/>
            <person name="Zeng H."/>
            <person name="Yu D."/>
            <person name="Zhu Y."/>
            <person name="Jiang H."/>
            <person name="Qiu Q."/>
            <person name="Yang H."/>
            <person name="Zhang Y.E."/>
            <person name="Wang W."/>
            <person name="Zhu M."/>
            <person name="He S."/>
            <person name="Zhang G."/>
        </authorList>
    </citation>
    <scope>NUCLEOTIDE SEQUENCE [LARGE SCALE GENOMIC DNA]</scope>
    <source>
        <strain evidence="8">Bchr_013</strain>
    </source>
</reference>
<dbReference type="Gene3D" id="3.30.60.30">
    <property type="match status" value="1"/>
</dbReference>
<dbReference type="SMART" id="SM00280">
    <property type="entry name" value="KAZAL"/>
    <property type="match status" value="1"/>
</dbReference>
<evidence type="ECO:0000256" key="3">
    <source>
        <dbReference type="ARBA" id="ARBA00022690"/>
    </source>
</evidence>
<dbReference type="EMBL" id="JAATIS010009265">
    <property type="protein sequence ID" value="KAG2455918.1"/>
    <property type="molecule type" value="Genomic_DNA"/>
</dbReference>
<protein>
    <submittedName>
        <fullName evidence="8">ISK4 inhibitor</fullName>
    </submittedName>
</protein>
<keyword evidence="5" id="KW-1015">Disulfide bond</keyword>
<dbReference type="InterPro" id="IPR002350">
    <property type="entry name" value="Kazal_dom"/>
</dbReference>
<accession>A0A8X7WU26</accession>
<dbReference type="PROSITE" id="PS00282">
    <property type="entry name" value="KAZAL_1"/>
    <property type="match status" value="1"/>
</dbReference>
<proteinExistence type="predicted"/>
<keyword evidence="3" id="KW-0646">Protease inhibitor</keyword>
<comment type="subcellular location">
    <subcellularLocation>
        <location evidence="1">Secreted</location>
    </subcellularLocation>
</comment>
<dbReference type="GO" id="GO:0004867">
    <property type="term" value="F:serine-type endopeptidase inhibitor activity"/>
    <property type="evidence" value="ECO:0007669"/>
    <property type="project" value="UniProtKB-KW"/>
</dbReference>
<feature type="non-terminal residue" evidence="8">
    <location>
        <position position="82"/>
    </location>
</feature>
<feature type="chain" id="PRO_5036455160" evidence="6">
    <location>
        <begin position="23"/>
        <end position="82"/>
    </location>
</feature>
<comment type="caution">
    <text evidence="8">The sequence shown here is derived from an EMBL/GenBank/DDBJ whole genome shotgun (WGS) entry which is preliminary data.</text>
</comment>